<dbReference type="Proteomes" id="UP001497535">
    <property type="component" value="Unassembled WGS sequence"/>
</dbReference>
<sequence>MLVLLHLLSSDAKISKFCPFQFQFWNRFFNFGCSTVPVPEHFQVFTGSMVSVPELELKILILFSDRGYNSDANSAFFGPSASRLVCRFLF</sequence>
<evidence type="ECO:0000313" key="2">
    <source>
        <dbReference type="Proteomes" id="UP001497535"/>
    </source>
</evidence>
<dbReference type="EMBL" id="CAVMJV010000007">
    <property type="protein sequence ID" value="CAK5035556.1"/>
    <property type="molecule type" value="Genomic_DNA"/>
</dbReference>
<evidence type="ECO:0000313" key="1">
    <source>
        <dbReference type="EMBL" id="CAK5035556.1"/>
    </source>
</evidence>
<reference evidence="1" key="1">
    <citation type="submission" date="2023-11" db="EMBL/GenBank/DDBJ databases">
        <authorList>
            <person name="Poullet M."/>
        </authorList>
    </citation>
    <scope>NUCLEOTIDE SEQUENCE</scope>
    <source>
        <strain evidence="1">E1834</strain>
    </source>
</reference>
<comment type="caution">
    <text evidence="1">The sequence shown here is derived from an EMBL/GenBank/DDBJ whole genome shotgun (WGS) entry which is preliminary data.</text>
</comment>
<organism evidence="1 2">
    <name type="scientific">Meloidogyne enterolobii</name>
    <name type="common">Root-knot nematode worm</name>
    <name type="synonym">Meloidogyne mayaguensis</name>
    <dbReference type="NCBI Taxonomy" id="390850"/>
    <lineage>
        <taxon>Eukaryota</taxon>
        <taxon>Metazoa</taxon>
        <taxon>Ecdysozoa</taxon>
        <taxon>Nematoda</taxon>
        <taxon>Chromadorea</taxon>
        <taxon>Rhabditida</taxon>
        <taxon>Tylenchina</taxon>
        <taxon>Tylenchomorpha</taxon>
        <taxon>Tylenchoidea</taxon>
        <taxon>Meloidogynidae</taxon>
        <taxon>Meloidogyninae</taxon>
        <taxon>Meloidogyne</taxon>
    </lineage>
</organism>
<gene>
    <name evidence="1" type="ORF">MENTE1834_LOCUS8788</name>
</gene>
<protein>
    <submittedName>
        <fullName evidence="1">Uncharacterized protein</fullName>
    </submittedName>
</protein>
<accession>A0ACB0Y7E6</accession>
<keyword evidence="2" id="KW-1185">Reference proteome</keyword>
<name>A0ACB0Y7E6_MELEN</name>
<proteinExistence type="predicted"/>